<dbReference type="AlphaFoldDB" id="A0A151JNE8"/>
<dbReference type="EMBL" id="KQ978847">
    <property type="protein sequence ID" value="KYN27979.1"/>
    <property type="molecule type" value="Genomic_DNA"/>
</dbReference>
<evidence type="ECO:0000313" key="2">
    <source>
        <dbReference type="Proteomes" id="UP000078492"/>
    </source>
</evidence>
<feature type="non-terminal residue" evidence="1">
    <location>
        <position position="1"/>
    </location>
</feature>
<protein>
    <recommendedName>
        <fullName evidence="3">Transposase Tc5 C-terminal domain-containing protein</fullName>
    </recommendedName>
</protein>
<proteinExistence type="predicted"/>
<evidence type="ECO:0008006" key="3">
    <source>
        <dbReference type="Google" id="ProtNLM"/>
    </source>
</evidence>
<sequence length="136" mass="15716">CVFNTLEGNISLERILKKAEKFQKRIARQIFKFNRDYVINTDQTGCEYRVNVQRFLSTKVFLGDFNKITHSYTAQYAITASGKLLPKVFLCMQEPKELFGCVCGISSFILCANCRKFICFKCFYDVYHPSNCSATK</sequence>
<evidence type="ECO:0000313" key="1">
    <source>
        <dbReference type="EMBL" id="KYN27979.1"/>
    </source>
</evidence>
<gene>
    <name evidence="1" type="ORF">ALC57_02615</name>
</gene>
<organism evidence="1 2">
    <name type="scientific">Trachymyrmex cornetzi</name>
    <dbReference type="NCBI Taxonomy" id="471704"/>
    <lineage>
        <taxon>Eukaryota</taxon>
        <taxon>Metazoa</taxon>
        <taxon>Ecdysozoa</taxon>
        <taxon>Arthropoda</taxon>
        <taxon>Hexapoda</taxon>
        <taxon>Insecta</taxon>
        <taxon>Pterygota</taxon>
        <taxon>Neoptera</taxon>
        <taxon>Endopterygota</taxon>
        <taxon>Hymenoptera</taxon>
        <taxon>Apocrita</taxon>
        <taxon>Aculeata</taxon>
        <taxon>Formicoidea</taxon>
        <taxon>Formicidae</taxon>
        <taxon>Myrmicinae</taxon>
        <taxon>Trachymyrmex</taxon>
    </lineage>
</organism>
<dbReference type="STRING" id="471704.A0A151JNE8"/>
<accession>A0A151JNE8</accession>
<name>A0A151JNE8_9HYME</name>
<dbReference type="Proteomes" id="UP000078492">
    <property type="component" value="Unassembled WGS sequence"/>
</dbReference>
<reference evidence="1 2" key="1">
    <citation type="submission" date="2015-09" db="EMBL/GenBank/DDBJ databases">
        <title>Trachymyrmex cornetzi WGS genome.</title>
        <authorList>
            <person name="Nygaard S."/>
            <person name="Hu H."/>
            <person name="Boomsma J."/>
            <person name="Zhang G."/>
        </authorList>
    </citation>
    <scope>NUCLEOTIDE SEQUENCE [LARGE SCALE GENOMIC DNA]</scope>
    <source>
        <strain evidence="1">Tcor2-1</strain>
        <tissue evidence="1">Whole body</tissue>
    </source>
</reference>
<keyword evidence="2" id="KW-1185">Reference proteome</keyword>